<dbReference type="SMART" id="SM01204">
    <property type="entry name" value="FIST_C"/>
    <property type="match status" value="1"/>
</dbReference>
<dbReference type="InterPro" id="IPR016741">
    <property type="entry name" value="UCP018953"/>
</dbReference>
<keyword evidence="5" id="KW-0472">Membrane</keyword>
<feature type="domain" description="FIST" evidence="6">
    <location>
        <begin position="33"/>
        <end position="220"/>
    </location>
</feature>
<evidence type="ECO:0000313" key="9">
    <source>
        <dbReference type="Proteomes" id="UP000286806"/>
    </source>
</evidence>
<dbReference type="EMBL" id="BGOW01000015">
    <property type="protein sequence ID" value="GBL45995.1"/>
    <property type="molecule type" value="Genomic_DNA"/>
</dbReference>
<protein>
    <recommendedName>
        <fullName evidence="10">Histidine kinase</fullName>
    </recommendedName>
</protein>
<dbReference type="SMART" id="SM00897">
    <property type="entry name" value="FIST"/>
    <property type="match status" value="1"/>
</dbReference>
<keyword evidence="2" id="KW-1003">Cell membrane</keyword>
<evidence type="ECO:0000256" key="2">
    <source>
        <dbReference type="ARBA" id="ARBA00022475"/>
    </source>
</evidence>
<evidence type="ECO:0008006" key="10">
    <source>
        <dbReference type="Google" id="ProtNLM"/>
    </source>
</evidence>
<dbReference type="InterPro" id="IPR013702">
    <property type="entry name" value="FIST_domain_N"/>
</dbReference>
<dbReference type="AlphaFoldDB" id="A0A401JEE5"/>
<keyword evidence="9" id="KW-1185">Reference proteome</keyword>
<dbReference type="PIRSF" id="PIRSF018953">
    <property type="entry name" value="UCP018953"/>
    <property type="match status" value="1"/>
</dbReference>
<evidence type="ECO:0000259" key="6">
    <source>
        <dbReference type="SMART" id="SM00897"/>
    </source>
</evidence>
<dbReference type="Pfam" id="PF10442">
    <property type="entry name" value="FIST_C"/>
    <property type="match status" value="1"/>
</dbReference>
<evidence type="ECO:0000256" key="4">
    <source>
        <dbReference type="ARBA" id="ARBA00022989"/>
    </source>
</evidence>
<dbReference type="RefSeq" id="WP_124704791.1">
    <property type="nucleotide sequence ID" value="NZ_BGOW01000015.1"/>
</dbReference>
<dbReference type="GO" id="GO:0005886">
    <property type="term" value="C:plasma membrane"/>
    <property type="evidence" value="ECO:0007669"/>
    <property type="project" value="UniProtKB-SubCell"/>
</dbReference>
<evidence type="ECO:0000256" key="1">
    <source>
        <dbReference type="ARBA" id="ARBA00004651"/>
    </source>
</evidence>
<keyword evidence="3" id="KW-0812">Transmembrane</keyword>
<evidence type="ECO:0000259" key="7">
    <source>
        <dbReference type="SMART" id="SM01204"/>
    </source>
</evidence>
<dbReference type="PANTHER" id="PTHR14939:SF5">
    <property type="entry name" value="F-BOX ONLY PROTEIN 22"/>
    <property type="match status" value="1"/>
</dbReference>
<evidence type="ECO:0000256" key="3">
    <source>
        <dbReference type="ARBA" id="ARBA00022692"/>
    </source>
</evidence>
<gene>
    <name evidence="8" type="ORF">SFMTTN_1807</name>
</gene>
<comment type="caution">
    <text evidence="8">The sequence shown here is derived from an EMBL/GenBank/DDBJ whole genome shotgun (WGS) entry which is preliminary data.</text>
</comment>
<evidence type="ECO:0000313" key="8">
    <source>
        <dbReference type="EMBL" id="GBL45995.1"/>
    </source>
</evidence>
<sequence length="374" mass="39673">MSNTPFRFAHSGLGQWMEAAEACLRGLQPVPAAANLGFVYVTDLYANRLPEILDYLGGHSGVAHWVGSVGIGVCATAQEYLDESGMAVMLGEFPADSFRVFGNVTELAQLSEQAGGFEVGERPAHYALVHGDARNAEVPDLAAALAARMQSGFVTGGITSSRFQSYQVADSVVHGGLSGVMFGEQVPVMTRLTQGVTPIAAPHLVTASQENILVSLDGRPALDVLNEDIGEILARDLSRAAGYIFAALTVSGSDTGDYLVRNLIGADTNERLVAISEVVPVQGEVVFCRRDAGAAREDMLRMLGNIKQAITAPPRGAVYYSCLGRGAGLFGADSVELKLIREVLGEFPLVGFFANGEISHDRLYGYTGVLTLFL</sequence>
<comment type="subcellular location">
    <subcellularLocation>
        <location evidence="1">Cell membrane</location>
        <topology evidence="1">Multi-pass membrane protein</topology>
    </subcellularLocation>
</comment>
<organism evidence="8 9">
    <name type="scientific">Sulfuriferula multivorans</name>
    <dbReference type="NCBI Taxonomy" id="1559896"/>
    <lineage>
        <taxon>Bacteria</taxon>
        <taxon>Pseudomonadati</taxon>
        <taxon>Pseudomonadota</taxon>
        <taxon>Betaproteobacteria</taxon>
        <taxon>Nitrosomonadales</taxon>
        <taxon>Sulfuricellaceae</taxon>
        <taxon>Sulfuriferula</taxon>
    </lineage>
</organism>
<name>A0A401JEE5_9PROT</name>
<accession>A0A401JEE5</accession>
<proteinExistence type="predicted"/>
<dbReference type="Pfam" id="PF08495">
    <property type="entry name" value="FIST"/>
    <property type="match status" value="1"/>
</dbReference>
<feature type="domain" description="FIST C-domain" evidence="7">
    <location>
        <begin position="221"/>
        <end position="361"/>
    </location>
</feature>
<dbReference type="PANTHER" id="PTHR14939">
    <property type="entry name" value="F-BOX ONLY PROTEIN 22"/>
    <property type="match status" value="1"/>
</dbReference>
<dbReference type="InterPro" id="IPR019494">
    <property type="entry name" value="FIST_C"/>
</dbReference>
<dbReference type="Proteomes" id="UP000286806">
    <property type="component" value="Unassembled WGS sequence"/>
</dbReference>
<keyword evidence="4" id="KW-1133">Transmembrane helix</keyword>
<evidence type="ECO:0000256" key="5">
    <source>
        <dbReference type="ARBA" id="ARBA00023136"/>
    </source>
</evidence>
<reference evidence="8 9" key="1">
    <citation type="journal article" date="2019" name="Front. Microbiol.">
        <title>Genomes of Neutrophilic Sulfur-Oxidizing Chemolithoautotrophs Representing 9 Proteobacterial Species From 8 Genera.</title>
        <authorList>
            <person name="Watanabe T."/>
            <person name="Kojima H."/>
            <person name="Umezawa K."/>
            <person name="Hori C."/>
            <person name="Takasuka T.E."/>
            <person name="Kato Y."/>
            <person name="Fukui M."/>
        </authorList>
    </citation>
    <scope>NUCLEOTIDE SEQUENCE [LARGE SCALE GENOMIC DNA]</scope>
    <source>
        <strain evidence="8 9">TTN</strain>
    </source>
</reference>
<dbReference type="OrthoDB" id="9770435at2"/>